<reference evidence="6" key="1">
    <citation type="submission" date="2020-05" db="EMBL/GenBank/DDBJ databases">
        <authorList>
            <person name="Chiriac C."/>
            <person name="Salcher M."/>
            <person name="Ghai R."/>
            <person name="Kavagutti S V."/>
        </authorList>
    </citation>
    <scope>NUCLEOTIDE SEQUENCE</scope>
</reference>
<evidence type="ECO:0000256" key="1">
    <source>
        <dbReference type="ARBA" id="ARBA00010815"/>
    </source>
</evidence>
<keyword evidence="2" id="KW-0489">Methyltransferase</keyword>
<dbReference type="AlphaFoldDB" id="A0A6J6ZN84"/>
<keyword evidence="3" id="KW-0808">Transferase</keyword>
<organism evidence="6">
    <name type="scientific">freshwater metagenome</name>
    <dbReference type="NCBI Taxonomy" id="449393"/>
    <lineage>
        <taxon>unclassified sequences</taxon>
        <taxon>metagenomes</taxon>
        <taxon>ecological metagenomes</taxon>
    </lineage>
</organism>
<evidence type="ECO:0000313" key="7">
    <source>
        <dbReference type="EMBL" id="CAB4860107.1"/>
    </source>
</evidence>
<evidence type="ECO:0000256" key="5">
    <source>
        <dbReference type="ARBA" id="ARBA00023098"/>
    </source>
</evidence>
<dbReference type="InterPro" id="IPR003333">
    <property type="entry name" value="CMAS"/>
</dbReference>
<evidence type="ECO:0000256" key="3">
    <source>
        <dbReference type="ARBA" id="ARBA00022679"/>
    </source>
</evidence>
<dbReference type="GO" id="GO:0032259">
    <property type="term" value="P:methylation"/>
    <property type="evidence" value="ECO:0007669"/>
    <property type="project" value="UniProtKB-KW"/>
</dbReference>
<accession>A0A6J6ZN84</accession>
<keyword evidence="5" id="KW-0443">Lipid metabolism</keyword>
<gene>
    <name evidence="6" type="ORF">UFOPK3164_00567</name>
    <name evidence="7" type="ORF">UFOPK3427_00129</name>
    <name evidence="8" type="ORF">UFOPK4112_01278</name>
</gene>
<evidence type="ECO:0000256" key="2">
    <source>
        <dbReference type="ARBA" id="ARBA00022603"/>
    </source>
</evidence>
<dbReference type="PANTHER" id="PTHR43667">
    <property type="entry name" value="CYCLOPROPANE-FATTY-ACYL-PHOSPHOLIPID SYNTHASE"/>
    <property type="match status" value="1"/>
</dbReference>
<evidence type="ECO:0000313" key="8">
    <source>
        <dbReference type="EMBL" id="CAB5026736.1"/>
    </source>
</evidence>
<dbReference type="EMBL" id="CAFABE010000017">
    <property type="protein sequence ID" value="CAB4823211.1"/>
    <property type="molecule type" value="Genomic_DNA"/>
</dbReference>
<dbReference type="GO" id="GO:0008168">
    <property type="term" value="F:methyltransferase activity"/>
    <property type="evidence" value="ECO:0007669"/>
    <property type="project" value="UniProtKB-KW"/>
</dbReference>
<dbReference type="Gene3D" id="3.40.50.150">
    <property type="entry name" value="Vaccinia Virus protein VP39"/>
    <property type="match status" value="1"/>
</dbReference>
<dbReference type="PIRSF" id="PIRSF003085">
    <property type="entry name" value="CMAS"/>
    <property type="match status" value="1"/>
</dbReference>
<dbReference type="InterPro" id="IPR050723">
    <property type="entry name" value="CFA/CMAS"/>
</dbReference>
<name>A0A6J6ZN84_9ZZZZ</name>
<protein>
    <submittedName>
        <fullName evidence="6">Unannotated protein</fullName>
    </submittedName>
</protein>
<dbReference type="Pfam" id="PF02353">
    <property type="entry name" value="CMAS"/>
    <property type="match status" value="1"/>
</dbReference>
<evidence type="ECO:0000256" key="4">
    <source>
        <dbReference type="ARBA" id="ARBA00022691"/>
    </source>
</evidence>
<proteinExistence type="inferred from homology"/>
<dbReference type="EMBL" id="CAFBLT010000001">
    <property type="protein sequence ID" value="CAB4860107.1"/>
    <property type="molecule type" value="Genomic_DNA"/>
</dbReference>
<keyword evidence="4" id="KW-0949">S-adenosyl-L-methionine</keyword>
<dbReference type="CDD" id="cd02440">
    <property type="entry name" value="AdoMet_MTases"/>
    <property type="match status" value="1"/>
</dbReference>
<dbReference type="GO" id="GO:0008610">
    <property type="term" value="P:lipid biosynthetic process"/>
    <property type="evidence" value="ECO:0007669"/>
    <property type="project" value="InterPro"/>
</dbReference>
<evidence type="ECO:0000313" key="6">
    <source>
        <dbReference type="EMBL" id="CAB4823211.1"/>
    </source>
</evidence>
<sequence length="440" mass="49381">MSDPKFTPPIQRVNDELIAPQPTSLGTRTTWRSTTERRILGKIVSSIDGVALVNAPHRALGVPNSPDHTGGDPNLPIYLYVRDERAWSVVARHGSAGLGEGYFRGWWDTDDLVGILRLFVRRSAGLDAFRTKVHHYTGPVTDRFRRLRKANPLRDRHNVRAHYDLSNEFFATFLDETMTYSSAVFESVDTPLEEASVSKLERLCQKLQLSPKHSLVEIGTGWGSFAMHAALNHDVNVTTTTISTAQADLARKRFAEAGLTERITLEEVDFRSLNGSFDRLASIEMIEAVDWRDVPGFFASCSSLLKDDGLMGLQAIVCADQRHSRVKVTDDFITTWVFPGGSLPSITSIANAATSAGDLRIIDVEDFGSHYAETLSRWRSTLHERWEELGELGLSAEMARLWDFYLAYCQAAFLERHVSVVQIILAKSKWRPDYLSLRPL</sequence>
<dbReference type="SUPFAM" id="SSF53335">
    <property type="entry name" value="S-adenosyl-L-methionine-dependent methyltransferases"/>
    <property type="match status" value="1"/>
</dbReference>
<dbReference type="PANTHER" id="PTHR43667:SF2">
    <property type="entry name" value="FATTY ACID C-METHYL TRANSFERASE"/>
    <property type="match status" value="1"/>
</dbReference>
<comment type="similarity">
    <text evidence="1">Belongs to the CFA/CMAS family.</text>
</comment>
<dbReference type="EMBL" id="CAFBPM010000012">
    <property type="protein sequence ID" value="CAB5026736.1"/>
    <property type="molecule type" value="Genomic_DNA"/>
</dbReference>
<dbReference type="InterPro" id="IPR029063">
    <property type="entry name" value="SAM-dependent_MTases_sf"/>
</dbReference>